<dbReference type="RefSeq" id="WP_124540537.1">
    <property type="nucleotide sequence ID" value="NZ_QUSW01000003.1"/>
</dbReference>
<reference evidence="1 2" key="1">
    <citation type="submission" date="2018-08" db="EMBL/GenBank/DDBJ databases">
        <authorList>
            <person name="Khan S.A."/>
            <person name="Jeon C.O."/>
            <person name="Chun B.H."/>
            <person name="Jeong S.E."/>
        </authorList>
    </citation>
    <scope>NUCLEOTIDE SEQUENCE [LARGE SCALE GENOMIC DNA]</scope>
    <source>
        <strain evidence="1 2">S-16</strain>
    </source>
</reference>
<name>A0A3N7HPK4_9BURK</name>
<gene>
    <name evidence="1" type="ORF">DZC73_12210</name>
</gene>
<dbReference type="InterPro" id="IPR018644">
    <property type="entry name" value="DUF2071"/>
</dbReference>
<proteinExistence type="predicted"/>
<organism evidence="1 2">
    <name type="scientific">Piscinibacter terrae</name>
    <dbReference type="NCBI Taxonomy" id="2496871"/>
    <lineage>
        <taxon>Bacteria</taxon>
        <taxon>Pseudomonadati</taxon>
        <taxon>Pseudomonadota</taxon>
        <taxon>Betaproteobacteria</taxon>
        <taxon>Burkholderiales</taxon>
        <taxon>Sphaerotilaceae</taxon>
        <taxon>Piscinibacter</taxon>
    </lineage>
</organism>
<evidence type="ECO:0000313" key="2">
    <source>
        <dbReference type="Proteomes" id="UP000267464"/>
    </source>
</evidence>
<sequence>MNSNRYVHPRPGLVGRLLGAIANSRLLLGARRRLMSVLPFLKLQSDVRDVVYLTWLVKADAVKHLVPPGVTLWQRDGLTPFTILTYAHGHFGPAGIGALRSVFPSPLQSNWRLYLEPLPQNRPGQRVVLFIKNIMSSTLYAIGTRLFSDALPTHLPLRFSHARHGDLQVTHIAGGQGSAPDLRCTLESTATKELPGAFKTMFASWDNAIDFLCLQDAAVAAVDGLDRLAFAEIDLPIETQTVRPLVLVADSLACPFVEALGVSPPPLCFAVDKVPFKVISERLL</sequence>
<evidence type="ECO:0008006" key="3">
    <source>
        <dbReference type="Google" id="ProtNLM"/>
    </source>
</evidence>
<dbReference type="EMBL" id="QUSW01000003">
    <property type="protein sequence ID" value="RQP24090.1"/>
    <property type="molecule type" value="Genomic_DNA"/>
</dbReference>
<evidence type="ECO:0000313" key="1">
    <source>
        <dbReference type="EMBL" id="RQP24090.1"/>
    </source>
</evidence>
<protein>
    <recommendedName>
        <fullName evidence="3">DUF2071 domain-containing protein</fullName>
    </recommendedName>
</protein>
<dbReference type="AlphaFoldDB" id="A0A3N7HPK4"/>
<keyword evidence="2" id="KW-1185">Reference proteome</keyword>
<dbReference type="Proteomes" id="UP000267464">
    <property type="component" value="Unassembled WGS sequence"/>
</dbReference>
<reference evidence="1 2" key="2">
    <citation type="submission" date="2018-12" db="EMBL/GenBank/DDBJ databases">
        <title>Rhizobacter gummiphilus sp. nov., a rubber-degrading bacterium isolated from the soil of a botanical garden in Japan.</title>
        <authorList>
            <person name="Shunsuke S.S."/>
        </authorList>
    </citation>
    <scope>NUCLEOTIDE SEQUENCE [LARGE SCALE GENOMIC DNA]</scope>
    <source>
        <strain evidence="1 2">S-16</strain>
    </source>
</reference>
<dbReference type="OrthoDB" id="700978at2"/>
<dbReference type="Pfam" id="PF09844">
    <property type="entry name" value="DUF2071"/>
    <property type="match status" value="1"/>
</dbReference>
<comment type="caution">
    <text evidence="1">The sequence shown here is derived from an EMBL/GenBank/DDBJ whole genome shotgun (WGS) entry which is preliminary data.</text>
</comment>
<accession>A0A3N7HPK4</accession>